<name>A0A2P5YVG9_GOSBA</name>
<sequence length="105" mass="11657">MSALIAGRFVLTFALGASPGLGLFLPESFPNRICAKAMAFCMSMHWVINFFVGLLFLCLLEQLGPQLLYSIFASICMMEEFGNKVTKLQQTPARSNKMLQLSKCL</sequence>
<evidence type="ECO:0000256" key="2">
    <source>
        <dbReference type="ARBA" id="ARBA00022448"/>
    </source>
</evidence>
<accession>A0A2P5YVG9</accession>
<dbReference type="PANTHER" id="PTHR23503:SF8">
    <property type="entry name" value="FACILITATED GLUCOSE TRANSPORTER PROTEIN 1"/>
    <property type="match status" value="1"/>
</dbReference>
<dbReference type="InterPro" id="IPR045263">
    <property type="entry name" value="GLUT"/>
</dbReference>
<dbReference type="GO" id="GO:0015149">
    <property type="term" value="F:hexose transmembrane transporter activity"/>
    <property type="evidence" value="ECO:0007669"/>
    <property type="project" value="TreeGrafter"/>
</dbReference>
<evidence type="ECO:0000256" key="3">
    <source>
        <dbReference type="ARBA" id="ARBA00022692"/>
    </source>
</evidence>
<proteinExistence type="predicted"/>
<organism evidence="7 8">
    <name type="scientific">Gossypium barbadense</name>
    <name type="common">Sea Island cotton</name>
    <name type="synonym">Hibiscus barbadensis</name>
    <dbReference type="NCBI Taxonomy" id="3634"/>
    <lineage>
        <taxon>Eukaryota</taxon>
        <taxon>Viridiplantae</taxon>
        <taxon>Streptophyta</taxon>
        <taxon>Embryophyta</taxon>
        <taxon>Tracheophyta</taxon>
        <taxon>Spermatophyta</taxon>
        <taxon>Magnoliopsida</taxon>
        <taxon>eudicotyledons</taxon>
        <taxon>Gunneridae</taxon>
        <taxon>Pentapetalae</taxon>
        <taxon>rosids</taxon>
        <taxon>malvids</taxon>
        <taxon>Malvales</taxon>
        <taxon>Malvaceae</taxon>
        <taxon>Malvoideae</taxon>
        <taxon>Gossypium</taxon>
    </lineage>
</organism>
<dbReference type="Gene3D" id="1.20.1250.20">
    <property type="entry name" value="MFS general substrate transporter like domains"/>
    <property type="match status" value="1"/>
</dbReference>
<dbReference type="PANTHER" id="PTHR23503">
    <property type="entry name" value="SOLUTE CARRIER FAMILY 2"/>
    <property type="match status" value="1"/>
</dbReference>
<keyword evidence="2" id="KW-0813">Transport</keyword>
<evidence type="ECO:0000256" key="5">
    <source>
        <dbReference type="ARBA" id="ARBA00023136"/>
    </source>
</evidence>
<evidence type="ECO:0000313" key="8">
    <source>
        <dbReference type="Proteomes" id="UP000239757"/>
    </source>
</evidence>
<keyword evidence="3 6" id="KW-0812">Transmembrane</keyword>
<reference evidence="7 8" key="1">
    <citation type="submission" date="2015-01" db="EMBL/GenBank/DDBJ databases">
        <title>Genome of allotetraploid Gossypium barbadense reveals genomic plasticity and fiber elongation in cotton evolution.</title>
        <authorList>
            <person name="Chen X."/>
            <person name="Liu X."/>
            <person name="Zhao B."/>
            <person name="Zheng H."/>
            <person name="Hu Y."/>
            <person name="Lu G."/>
            <person name="Yang C."/>
            <person name="Chen J."/>
            <person name="Shan C."/>
            <person name="Zhang L."/>
            <person name="Zhou Y."/>
            <person name="Wang L."/>
            <person name="Guo W."/>
            <person name="Bai Y."/>
            <person name="Ruan J."/>
            <person name="Shangguan X."/>
            <person name="Mao Y."/>
            <person name="Jiang J."/>
            <person name="Zhu Y."/>
            <person name="Lei J."/>
            <person name="Kang H."/>
            <person name="Chen S."/>
            <person name="He X."/>
            <person name="Wang R."/>
            <person name="Wang Y."/>
            <person name="Chen J."/>
            <person name="Wang L."/>
            <person name="Yu S."/>
            <person name="Wang B."/>
            <person name="Wei J."/>
            <person name="Song S."/>
            <person name="Lu X."/>
            <person name="Gao Z."/>
            <person name="Gu W."/>
            <person name="Deng X."/>
            <person name="Ma D."/>
            <person name="Wang S."/>
            <person name="Liang W."/>
            <person name="Fang L."/>
            <person name="Cai C."/>
            <person name="Zhu X."/>
            <person name="Zhou B."/>
            <person name="Zhang Y."/>
            <person name="Chen Z."/>
            <person name="Xu S."/>
            <person name="Zhu R."/>
            <person name="Wang S."/>
            <person name="Zhang T."/>
            <person name="Zhao G."/>
        </authorList>
    </citation>
    <scope>NUCLEOTIDE SEQUENCE [LARGE SCALE GENOMIC DNA]</scope>
    <source>
        <strain evidence="8">cv. Xinhai21</strain>
        <tissue evidence="7">Leaf</tissue>
    </source>
</reference>
<dbReference type="InterPro" id="IPR005828">
    <property type="entry name" value="MFS_sugar_transport-like"/>
</dbReference>
<keyword evidence="4 6" id="KW-1133">Transmembrane helix</keyword>
<dbReference type="AlphaFoldDB" id="A0A2P5YVG9"/>
<keyword evidence="5 6" id="KW-0472">Membrane</keyword>
<dbReference type="OrthoDB" id="1920524at2759"/>
<dbReference type="Proteomes" id="UP000239757">
    <property type="component" value="Unassembled WGS sequence"/>
</dbReference>
<dbReference type="GO" id="GO:0016020">
    <property type="term" value="C:membrane"/>
    <property type="evidence" value="ECO:0007669"/>
    <property type="project" value="UniProtKB-SubCell"/>
</dbReference>
<dbReference type="InterPro" id="IPR036259">
    <property type="entry name" value="MFS_trans_sf"/>
</dbReference>
<evidence type="ECO:0008006" key="9">
    <source>
        <dbReference type="Google" id="ProtNLM"/>
    </source>
</evidence>
<dbReference type="EMBL" id="KZ662754">
    <property type="protein sequence ID" value="PPS19554.1"/>
    <property type="molecule type" value="Genomic_DNA"/>
</dbReference>
<dbReference type="Pfam" id="PF00083">
    <property type="entry name" value="Sugar_tr"/>
    <property type="match status" value="1"/>
</dbReference>
<dbReference type="SUPFAM" id="SSF103473">
    <property type="entry name" value="MFS general substrate transporter"/>
    <property type="match status" value="1"/>
</dbReference>
<evidence type="ECO:0000313" key="7">
    <source>
        <dbReference type="EMBL" id="PPS19554.1"/>
    </source>
</evidence>
<evidence type="ECO:0000256" key="4">
    <source>
        <dbReference type="ARBA" id="ARBA00022989"/>
    </source>
</evidence>
<evidence type="ECO:0000256" key="1">
    <source>
        <dbReference type="ARBA" id="ARBA00004370"/>
    </source>
</evidence>
<gene>
    <name evidence="7" type="ORF">GOBAR_AA01007</name>
</gene>
<evidence type="ECO:0000256" key="6">
    <source>
        <dbReference type="SAM" id="Phobius"/>
    </source>
</evidence>
<feature type="transmembrane region" description="Helical" evidence="6">
    <location>
        <begin position="38"/>
        <end position="60"/>
    </location>
</feature>
<comment type="subcellular location">
    <subcellularLocation>
        <location evidence="1">Membrane</location>
    </subcellularLocation>
</comment>
<protein>
    <recommendedName>
        <fullName evidence="9">Major facilitator superfamily (MFS) profile domain-containing protein</fullName>
    </recommendedName>
</protein>